<name>K0B679_9ARCH</name>
<dbReference type="AlphaFoldDB" id="K0B679"/>
<dbReference type="STRING" id="1229908.NKOR_00345"/>
<keyword evidence="2" id="KW-1185">Reference proteome</keyword>
<dbReference type="PATRIC" id="fig|1229908.8.peg.72"/>
<evidence type="ECO:0000313" key="2">
    <source>
        <dbReference type="Proteomes" id="UP000006101"/>
    </source>
</evidence>
<accession>K0B679</accession>
<proteinExistence type="predicted"/>
<reference evidence="1 2" key="1">
    <citation type="journal article" date="2012" name="J. Bacteriol.">
        <title>Draft Genome Sequence of an Ammonia-Oxidizing Archaeon, "Candidatus Nitrosopumilus koreensis" AR1, from Marine Sediment.</title>
        <authorList>
            <person name="Park S.J."/>
            <person name="Kim J.G."/>
            <person name="Jung M.Y."/>
            <person name="Kim S.J."/>
            <person name="Cha I.T."/>
            <person name="Kwon K."/>
            <person name="Lee J.H."/>
            <person name="Rhee S.K."/>
        </authorList>
    </citation>
    <scope>NUCLEOTIDE SEQUENCE [LARGE SCALE GENOMIC DNA]</scope>
    <source>
        <strain evidence="1 2">AR1</strain>
    </source>
</reference>
<organism evidence="1 2">
    <name type="scientific">Candidatus Nitrosopumilus koreensis AR1</name>
    <dbReference type="NCBI Taxonomy" id="1229908"/>
    <lineage>
        <taxon>Archaea</taxon>
        <taxon>Nitrososphaerota</taxon>
        <taxon>Nitrososphaeria</taxon>
        <taxon>Nitrosopumilales</taxon>
        <taxon>Nitrosopumilaceae</taxon>
        <taxon>Nitrosopumilus</taxon>
    </lineage>
</organism>
<dbReference type="HOGENOM" id="CLU_1782434_0_0_2"/>
<protein>
    <submittedName>
        <fullName evidence="1">Uncharacterized protein</fullName>
    </submittedName>
</protein>
<sequence>MIVTLSESQTIALLEVLRILRHNESRFARKKIYESYLDRKFENLESLDLETIHYVEKLNGDFDEIGFLVEEFQIKEQLFPLYSDTIRRIWIILENYLQKEQNKRSKKDPASKQFSYYFTNLAQEAKKYRDKNNLPEPGITDLRNT</sequence>
<gene>
    <name evidence="1" type="ORF">NKOR_00345</name>
</gene>
<dbReference type="EMBL" id="CP003842">
    <property type="protein sequence ID" value="AFS79991.1"/>
    <property type="molecule type" value="Genomic_DNA"/>
</dbReference>
<evidence type="ECO:0000313" key="1">
    <source>
        <dbReference type="EMBL" id="AFS79991.1"/>
    </source>
</evidence>
<dbReference type="KEGG" id="nkr:NKOR_00345"/>
<dbReference type="Proteomes" id="UP000006101">
    <property type="component" value="Chromosome"/>
</dbReference>